<feature type="compositionally biased region" description="Basic residues" evidence="2">
    <location>
        <begin position="22"/>
        <end position="37"/>
    </location>
</feature>
<dbReference type="InterPro" id="IPR036770">
    <property type="entry name" value="Ankyrin_rpt-contain_sf"/>
</dbReference>
<proteinExistence type="predicted"/>
<feature type="compositionally biased region" description="Basic and acidic residues" evidence="2">
    <location>
        <begin position="176"/>
        <end position="187"/>
    </location>
</feature>
<sequence>MMDPTTTEAAANVAAEASDAHQRKKARVFLRVKRRRSPVPSPTQKFAITAKATGAADDHDAAGTNHGSSRDKRKSKSIAPECIKLALPAFEPAEVDTKRSKRRRMSPSIFDNKEGSAFLQRLSSVNLDHCKAAQDKDHSTALLFTPSRARRSGNPLDSSDGGDDEQRTPPSYSFDTTKDCHHSHEEEAPLAEPQSQAPVKPKRTVIFRKITDIRKCLDNQQEHQQPGESPSQSTMQAVQDDTKKGDCSSKGEEQAKWLRIVDVRLEADAEDVSSCSDNSGDYSGGTGPRVRRMRTRPSDIEEDGENNQNRRTKKRRKLGVAVEQSQTVLESAFWGNMNADKFHAKDCFLEPEVLRLIDYSLASLHTQNGGSVSPHLSFLRIDPRLGFVANTPLGNQMVNRQYHGTGNGLADGRGRTVLHMAALWGDMAGIRAAIDMGADKTIRDGQGLTPAGLAKLYGQDVSSALMVDNNRESDAKKENGQGNDEADYYYELYCLEEGDEAGKEKNTEEEKKDDREDDIITSPNGTESPPGLARANNWDDEDEDDYRFELSQGFGGWTANGELVLEVSGKSQEKDDAFVQRLYHNQGIDDDESMVDDEHDSNDERYDGNDYPDDDQSFGLGSNYDDYQDADADYYGGGGCSDDSDGDGWKLDFRKRNVQRSVVNLDYDSDEEDDYAGPMYGEKKETMNGGFAYDPEIDGSE</sequence>
<accession>A0AAD8YNG1</accession>
<dbReference type="Proteomes" id="UP001224775">
    <property type="component" value="Unassembled WGS sequence"/>
</dbReference>
<evidence type="ECO:0000313" key="3">
    <source>
        <dbReference type="EMBL" id="KAK1748555.1"/>
    </source>
</evidence>
<dbReference type="PROSITE" id="PS50088">
    <property type="entry name" value="ANK_REPEAT"/>
    <property type="match status" value="1"/>
</dbReference>
<evidence type="ECO:0000256" key="2">
    <source>
        <dbReference type="SAM" id="MobiDB-lite"/>
    </source>
</evidence>
<reference evidence="3" key="1">
    <citation type="submission" date="2023-06" db="EMBL/GenBank/DDBJ databases">
        <title>Survivors Of The Sea: Transcriptome response of Skeletonema marinoi to long-term dormancy.</title>
        <authorList>
            <person name="Pinder M.I.M."/>
            <person name="Kourtchenko O."/>
            <person name="Robertson E.K."/>
            <person name="Larsson T."/>
            <person name="Maumus F."/>
            <person name="Osuna-Cruz C.M."/>
            <person name="Vancaester E."/>
            <person name="Stenow R."/>
            <person name="Vandepoele K."/>
            <person name="Ploug H."/>
            <person name="Bruchert V."/>
            <person name="Godhe A."/>
            <person name="Topel M."/>
        </authorList>
    </citation>
    <scope>NUCLEOTIDE SEQUENCE</scope>
    <source>
        <strain evidence="3">R05AC</strain>
    </source>
</reference>
<dbReference type="AlphaFoldDB" id="A0AAD8YNG1"/>
<organism evidence="3 4">
    <name type="scientific">Skeletonema marinoi</name>
    <dbReference type="NCBI Taxonomy" id="267567"/>
    <lineage>
        <taxon>Eukaryota</taxon>
        <taxon>Sar</taxon>
        <taxon>Stramenopiles</taxon>
        <taxon>Ochrophyta</taxon>
        <taxon>Bacillariophyta</taxon>
        <taxon>Coscinodiscophyceae</taxon>
        <taxon>Thalassiosirophycidae</taxon>
        <taxon>Thalassiosirales</taxon>
        <taxon>Skeletonemataceae</taxon>
        <taxon>Skeletonema</taxon>
        <taxon>Skeletonema marinoi-dohrnii complex</taxon>
    </lineage>
</organism>
<feature type="region of interest" description="Disordered" evidence="2">
    <location>
        <begin position="669"/>
        <end position="701"/>
    </location>
</feature>
<dbReference type="SUPFAM" id="SSF48403">
    <property type="entry name" value="Ankyrin repeat"/>
    <property type="match status" value="1"/>
</dbReference>
<protein>
    <recommendedName>
        <fullName evidence="5">RNA polymerase II nuclear localization protein SLC7A6OS</fullName>
    </recommendedName>
</protein>
<dbReference type="PROSITE" id="PS50297">
    <property type="entry name" value="ANK_REP_REGION"/>
    <property type="match status" value="1"/>
</dbReference>
<name>A0AAD8YNG1_9STRA</name>
<feature type="region of interest" description="Disordered" evidence="2">
    <location>
        <begin position="499"/>
        <end position="539"/>
    </location>
</feature>
<feature type="compositionally biased region" description="Polar residues" evidence="2">
    <location>
        <begin position="222"/>
        <end position="239"/>
    </location>
</feature>
<dbReference type="Gene3D" id="1.25.40.20">
    <property type="entry name" value="Ankyrin repeat-containing domain"/>
    <property type="match status" value="1"/>
</dbReference>
<dbReference type="InterPro" id="IPR002110">
    <property type="entry name" value="Ankyrin_rpt"/>
</dbReference>
<feature type="region of interest" description="Disordered" evidence="2">
    <location>
        <begin position="585"/>
        <end position="625"/>
    </location>
</feature>
<feature type="region of interest" description="Disordered" evidence="2">
    <location>
        <begin position="139"/>
        <end position="202"/>
    </location>
</feature>
<evidence type="ECO:0008006" key="5">
    <source>
        <dbReference type="Google" id="ProtNLM"/>
    </source>
</evidence>
<feature type="region of interest" description="Disordered" evidence="2">
    <location>
        <begin position="269"/>
        <end position="318"/>
    </location>
</feature>
<evidence type="ECO:0000256" key="1">
    <source>
        <dbReference type="PROSITE-ProRule" id="PRU00023"/>
    </source>
</evidence>
<keyword evidence="1" id="KW-0040">ANK repeat</keyword>
<dbReference type="EMBL" id="JATAAI010000001">
    <property type="protein sequence ID" value="KAK1748555.1"/>
    <property type="molecule type" value="Genomic_DNA"/>
</dbReference>
<keyword evidence="4" id="KW-1185">Reference proteome</keyword>
<feature type="region of interest" description="Disordered" evidence="2">
    <location>
        <begin position="219"/>
        <end position="251"/>
    </location>
</feature>
<gene>
    <name evidence="3" type="ORF">QTG54_000494</name>
</gene>
<feature type="compositionally biased region" description="Basic and acidic residues" evidence="2">
    <location>
        <begin position="240"/>
        <end position="251"/>
    </location>
</feature>
<feature type="repeat" description="ANK" evidence="1">
    <location>
        <begin position="413"/>
        <end position="445"/>
    </location>
</feature>
<comment type="caution">
    <text evidence="3">The sequence shown here is derived from an EMBL/GenBank/DDBJ whole genome shotgun (WGS) entry which is preliminary data.</text>
</comment>
<feature type="region of interest" description="Disordered" evidence="2">
    <location>
        <begin position="1"/>
        <end position="77"/>
    </location>
</feature>
<feature type="compositionally biased region" description="Basic and acidic residues" evidence="2">
    <location>
        <begin position="500"/>
        <end position="514"/>
    </location>
</feature>
<evidence type="ECO:0000313" key="4">
    <source>
        <dbReference type="Proteomes" id="UP001224775"/>
    </source>
</evidence>
<feature type="compositionally biased region" description="Acidic residues" evidence="2">
    <location>
        <begin position="588"/>
        <end position="601"/>
    </location>
</feature>